<sequence length="167" mass="19275">MNLPQEKVQFAVGEHVVYPLQGVGVIKRIEERTFRGAVTMYYVIYLDISDMTVMIPVEKSKEMGIRPIVEQKEAQAAIDSISSKYEPMPVDWKARYQMNVDLLKQGSIASIAKVVQALYHRSKIKELPVQERKLYDNALRLLIDETAFSLKKDKKEIELLVFSRLEK</sequence>
<protein>
    <submittedName>
        <fullName evidence="2">RNA polymerase-binding transcription factor CarD</fullName>
    </submittedName>
</protein>
<dbReference type="Pfam" id="PF21095">
    <property type="entry name" value="CarD_C"/>
    <property type="match status" value="1"/>
</dbReference>
<dbReference type="InterPro" id="IPR048792">
    <property type="entry name" value="CarD_C"/>
</dbReference>
<name>A0A644WVR2_9ZZZZ</name>
<dbReference type="PANTHER" id="PTHR38447:SF1">
    <property type="entry name" value="RNA POLYMERASE-BINDING TRANSCRIPTION FACTOR CARD"/>
    <property type="match status" value="1"/>
</dbReference>
<dbReference type="SUPFAM" id="SSF141259">
    <property type="entry name" value="CarD-like"/>
    <property type="match status" value="1"/>
</dbReference>
<dbReference type="InterPro" id="IPR036101">
    <property type="entry name" value="CarD-like/TRCF_RID_sf"/>
</dbReference>
<accession>A0A644WVR2</accession>
<proteinExistence type="predicted"/>
<dbReference type="EMBL" id="VSSQ01001373">
    <property type="protein sequence ID" value="MPM07767.1"/>
    <property type="molecule type" value="Genomic_DNA"/>
</dbReference>
<dbReference type="Pfam" id="PF02559">
    <property type="entry name" value="CarD_TRCF_RID"/>
    <property type="match status" value="1"/>
</dbReference>
<dbReference type="GO" id="GO:0009303">
    <property type="term" value="P:rRNA transcription"/>
    <property type="evidence" value="ECO:0007669"/>
    <property type="project" value="TreeGrafter"/>
</dbReference>
<dbReference type="Gene3D" id="2.40.10.170">
    <property type="match status" value="1"/>
</dbReference>
<dbReference type="Gene3D" id="1.20.58.1290">
    <property type="entry name" value="CarD-like, C-terminal domain"/>
    <property type="match status" value="1"/>
</dbReference>
<dbReference type="InterPro" id="IPR003711">
    <property type="entry name" value="CarD-like/TRCF_RID"/>
</dbReference>
<dbReference type="InterPro" id="IPR042215">
    <property type="entry name" value="CarD-like_C"/>
</dbReference>
<dbReference type="AlphaFoldDB" id="A0A644WVR2"/>
<evidence type="ECO:0000259" key="1">
    <source>
        <dbReference type="SMART" id="SM01058"/>
    </source>
</evidence>
<gene>
    <name evidence="2" type="primary">carD_24</name>
    <name evidence="2" type="ORF">SDC9_54075</name>
</gene>
<feature type="domain" description="CarD-like/TRCF RNAP-interacting" evidence="1">
    <location>
        <begin position="9"/>
        <end position="119"/>
    </location>
</feature>
<dbReference type="SMART" id="SM01058">
    <property type="entry name" value="CarD_TRCF"/>
    <property type="match status" value="1"/>
</dbReference>
<evidence type="ECO:0000313" key="2">
    <source>
        <dbReference type="EMBL" id="MPM07767.1"/>
    </source>
</evidence>
<reference evidence="2" key="1">
    <citation type="submission" date="2019-08" db="EMBL/GenBank/DDBJ databases">
        <authorList>
            <person name="Kucharzyk K."/>
            <person name="Murdoch R.W."/>
            <person name="Higgins S."/>
            <person name="Loffler F."/>
        </authorList>
    </citation>
    <scope>NUCLEOTIDE SEQUENCE</scope>
</reference>
<comment type="caution">
    <text evidence="2">The sequence shown here is derived from an EMBL/GenBank/DDBJ whole genome shotgun (WGS) entry which is preliminary data.</text>
</comment>
<dbReference type="PANTHER" id="PTHR38447">
    <property type="entry name" value="TRANSCRIPTION FACTOR YDEB-RELATED"/>
    <property type="match status" value="1"/>
</dbReference>
<dbReference type="InterPro" id="IPR052531">
    <property type="entry name" value="CarD-like_regulator"/>
</dbReference>
<organism evidence="2">
    <name type="scientific">bioreactor metagenome</name>
    <dbReference type="NCBI Taxonomy" id="1076179"/>
    <lineage>
        <taxon>unclassified sequences</taxon>
        <taxon>metagenomes</taxon>
        <taxon>ecological metagenomes</taxon>
    </lineage>
</organism>